<keyword evidence="2" id="KW-0285">Flavoprotein</keyword>
<name>A0A9N9B8K9_9GLOM</name>
<dbReference type="OrthoDB" id="269227at2759"/>
<comment type="similarity">
    <text evidence="1">Belongs to the GMC oxidoreductase family.</text>
</comment>
<dbReference type="GO" id="GO:0016614">
    <property type="term" value="F:oxidoreductase activity, acting on CH-OH group of donors"/>
    <property type="evidence" value="ECO:0007669"/>
    <property type="project" value="InterPro"/>
</dbReference>
<dbReference type="EMBL" id="CAJVPK010000890">
    <property type="protein sequence ID" value="CAG8557381.1"/>
    <property type="molecule type" value="Genomic_DNA"/>
</dbReference>
<sequence length="652" mass="72449">MKQSQHACQTEILFLAQKPYSYGYGYSHIAHPKIYKSPSELFKRDEKDTCPCTVATSSFCGPIVWGEVVFAQDECGKTIATGLFSDGLVDPEKNCYDYLIVDKCGKVLYNLTEAISPKYRKDGTWPFSSGRLSDLNLDCDKDGVLLAYCDNCTDTKYHKRQGSGSSLQIQQNGQDYAAADLNQKIKPWRLIDYQIKVLKDFSGTLLAELSEAEIESLLKTKTKIPIDTEKIREFEKFELSNKDEFIEIFINKGLFKVFSRIILYTFWASENSILFNSTIGYPGPDPRMNSRRFTDNLSKFPIYDFIQVPPEGLELQFDVVVVGSGVGGGVAAAQLSKAGELTLAQLGPISKFYEQGGMLSNVAGNIRLLAGSTFGGGTAINGAVSFKRRMASEGLEHFTSKEFDNSMDAVTERMGVSTKAIVHDEKNKVLIEEKQGSLMTWLKDARDSGAKFVQDWVETIVGSDERKLIVYSKKVIVSCGSLHSPALLKRSGLQNKNVGKNLFLHPEMCISGTFPDKEIKPYYGTIITSYSDIYSDLPLEAGLNHKQRILQLNHQVPLIIVGRDSYSGSIDVDDDGNQEYIIPLVIMIQEGVIAAVNILVAAGAKSIEVDLSEFDEFVPDPLQDPKLKSFFKNIRKIITKNCYIGSGHQMGT</sequence>
<evidence type="ECO:0000256" key="1">
    <source>
        <dbReference type="ARBA" id="ARBA00010790"/>
    </source>
</evidence>
<organism evidence="6 7">
    <name type="scientific">Diversispora eburnea</name>
    <dbReference type="NCBI Taxonomy" id="1213867"/>
    <lineage>
        <taxon>Eukaryota</taxon>
        <taxon>Fungi</taxon>
        <taxon>Fungi incertae sedis</taxon>
        <taxon>Mucoromycota</taxon>
        <taxon>Glomeromycotina</taxon>
        <taxon>Glomeromycetes</taxon>
        <taxon>Diversisporales</taxon>
        <taxon>Diversisporaceae</taxon>
        <taxon>Diversispora</taxon>
    </lineage>
</organism>
<feature type="domain" description="Glucose-methanol-choline oxidoreductase N-terminal" evidence="5">
    <location>
        <begin position="351"/>
        <end position="432"/>
    </location>
</feature>
<evidence type="ECO:0000259" key="5">
    <source>
        <dbReference type="Pfam" id="PF00732"/>
    </source>
</evidence>
<dbReference type="PANTHER" id="PTHR46056:SF12">
    <property type="entry name" value="LONG-CHAIN-ALCOHOL OXIDASE"/>
    <property type="match status" value="1"/>
</dbReference>
<dbReference type="GO" id="GO:0050660">
    <property type="term" value="F:flavin adenine dinucleotide binding"/>
    <property type="evidence" value="ECO:0007669"/>
    <property type="project" value="InterPro"/>
</dbReference>
<comment type="caution">
    <text evidence="6">The sequence shown here is derived from an EMBL/GenBank/DDBJ whole genome shotgun (WGS) entry which is preliminary data.</text>
</comment>
<evidence type="ECO:0000313" key="6">
    <source>
        <dbReference type="EMBL" id="CAG8557381.1"/>
    </source>
</evidence>
<dbReference type="Pfam" id="PF00732">
    <property type="entry name" value="GMC_oxred_N"/>
    <property type="match status" value="2"/>
</dbReference>
<dbReference type="SUPFAM" id="SSF51905">
    <property type="entry name" value="FAD/NAD(P)-binding domain"/>
    <property type="match status" value="1"/>
</dbReference>
<dbReference type="InterPro" id="IPR000172">
    <property type="entry name" value="GMC_OxRdtase_N"/>
</dbReference>
<evidence type="ECO:0000256" key="3">
    <source>
        <dbReference type="ARBA" id="ARBA00022827"/>
    </source>
</evidence>
<protein>
    <submittedName>
        <fullName evidence="6">2010_t:CDS:1</fullName>
    </submittedName>
</protein>
<proteinExistence type="inferred from homology"/>
<evidence type="ECO:0000313" key="7">
    <source>
        <dbReference type="Proteomes" id="UP000789706"/>
    </source>
</evidence>
<evidence type="ECO:0000256" key="2">
    <source>
        <dbReference type="ARBA" id="ARBA00022630"/>
    </source>
</evidence>
<feature type="domain" description="Glucose-methanol-choline oxidoreductase N-terminal" evidence="5">
    <location>
        <begin position="434"/>
        <end position="507"/>
    </location>
</feature>
<dbReference type="InterPro" id="IPR036188">
    <property type="entry name" value="FAD/NAD-bd_sf"/>
</dbReference>
<keyword evidence="7" id="KW-1185">Reference proteome</keyword>
<reference evidence="6" key="1">
    <citation type="submission" date="2021-06" db="EMBL/GenBank/DDBJ databases">
        <authorList>
            <person name="Kallberg Y."/>
            <person name="Tangrot J."/>
            <person name="Rosling A."/>
        </authorList>
    </citation>
    <scope>NUCLEOTIDE SEQUENCE</scope>
    <source>
        <strain evidence="6">AZ414A</strain>
    </source>
</reference>
<dbReference type="AlphaFoldDB" id="A0A9N9B8K9"/>
<dbReference type="PANTHER" id="PTHR46056">
    <property type="entry name" value="LONG-CHAIN-ALCOHOL OXIDASE"/>
    <property type="match status" value="1"/>
</dbReference>
<accession>A0A9N9B8K9</accession>
<gene>
    <name evidence="6" type="ORF">DEBURN_LOCUS7409</name>
</gene>
<dbReference type="Gene3D" id="3.50.50.60">
    <property type="entry name" value="FAD/NAD(P)-binding domain"/>
    <property type="match status" value="1"/>
</dbReference>
<keyword evidence="3" id="KW-0274">FAD</keyword>
<dbReference type="Proteomes" id="UP000789706">
    <property type="component" value="Unassembled WGS sequence"/>
</dbReference>
<keyword evidence="4" id="KW-0560">Oxidoreductase</keyword>
<evidence type="ECO:0000256" key="4">
    <source>
        <dbReference type="ARBA" id="ARBA00023002"/>
    </source>
</evidence>